<reference evidence="5" key="1">
    <citation type="submission" date="2018-01" db="EMBL/GenBank/DDBJ databases">
        <authorList>
            <person name="Kerou L M."/>
        </authorList>
    </citation>
    <scope>NUCLEOTIDE SEQUENCE [LARGE SCALE GENOMIC DNA]</scope>
    <source>
        <strain evidence="5">SCU2</strain>
    </source>
</reference>
<protein>
    <submittedName>
        <fullName evidence="4">Thioredoxin-disulfide reductase (TrxB)</fullName>
        <ecNumber evidence="4">1.8.1.9</ecNumber>
    </submittedName>
</protein>
<gene>
    <name evidence="4" type="primary">trxB</name>
    <name evidence="4" type="ORF">NCAV_0082</name>
</gene>
<dbReference type="GO" id="GO:0004791">
    <property type="term" value="F:thioredoxin-disulfide reductase (NADPH) activity"/>
    <property type="evidence" value="ECO:0007669"/>
    <property type="project" value="UniProtKB-EC"/>
</dbReference>
<accession>A0A2K5ANS2</accession>
<dbReference type="PANTHER" id="PTHR48105">
    <property type="entry name" value="THIOREDOXIN REDUCTASE 1-RELATED-RELATED"/>
    <property type="match status" value="1"/>
</dbReference>
<feature type="domain" description="FAD/NAD(P)-binding" evidence="3">
    <location>
        <begin position="2"/>
        <end position="285"/>
    </location>
</feature>
<evidence type="ECO:0000313" key="4">
    <source>
        <dbReference type="EMBL" id="SPC33282.1"/>
    </source>
</evidence>
<keyword evidence="1" id="KW-0285">Flavoprotein</keyword>
<dbReference type="RefSeq" id="WP_103286416.1">
    <property type="nucleotide sequence ID" value="NZ_LT981265.1"/>
</dbReference>
<evidence type="ECO:0000256" key="2">
    <source>
        <dbReference type="ARBA" id="ARBA00023002"/>
    </source>
</evidence>
<keyword evidence="2 4" id="KW-0560">Oxidoreductase</keyword>
<keyword evidence="5" id="KW-1185">Reference proteome</keyword>
<dbReference type="Gene3D" id="3.50.50.60">
    <property type="entry name" value="FAD/NAD(P)-binding domain"/>
    <property type="match status" value="2"/>
</dbReference>
<dbReference type="AlphaFoldDB" id="A0A2K5ANS2"/>
<dbReference type="SUPFAM" id="SSF51905">
    <property type="entry name" value="FAD/NAD(P)-binding domain"/>
    <property type="match status" value="1"/>
</dbReference>
<name>A0A2K5ANS2_9ARCH</name>
<proteinExistence type="predicted"/>
<evidence type="ECO:0000313" key="5">
    <source>
        <dbReference type="Proteomes" id="UP000236248"/>
    </source>
</evidence>
<dbReference type="Pfam" id="PF07992">
    <property type="entry name" value="Pyr_redox_2"/>
    <property type="match status" value="1"/>
</dbReference>
<dbReference type="InterPro" id="IPR050097">
    <property type="entry name" value="Ferredoxin-NADP_redctase_2"/>
</dbReference>
<dbReference type="PRINTS" id="PR00469">
    <property type="entry name" value="PNDRDTASEII"/>
</dbReference>
<organism evidence="4 5">
    <name type="scientific">Candidatus Nitrosocaldus cavascurensis</name>
    <dbReference type="NCBI Taxonomy" id="2058097"/>
    <lineage>
        <taxon>Archaea</taxon>
        <taxon>Nitrososphaerota</taxon>
        <taxon>Nitrososphaeria</taxon>
        <taxon>Candidatus Nitrosocaldales</taxon>
        <taxon>Candidatus Nitrosocaldaceae</taxon>
        <taxon>Candidatus Nitrosocaldus</taxon>
    </lineage>
</organism>
<dbReference type="GeneID" id="41594188"/>
<dbReference type="InterPro" id="IPR036188">
    <property type="entry name" value="FAD/NAD-bd_sf"/>
</dbReference>
<dbReference type="InterPro" id="IPR023753">
    <property type="entry name" value="FAD/NAD-binding_dom"/>
</dbReference>
<dbReference type="PRINTS" id="PR00368">
    <property type="entry name" value="FADPNR"/>
</dbReference>
<evidence type="ECO:0000256" key="1">
    <source>
        <dbReference type="ARBA" id="ARBA00022630"/>
    </source>
</evidence>
<dbReference type="KEGG" id="ncv:NCAV_0082"/>
<sequence length="316" mass="34171">MYDVIVVGGGAAGLTAALYTARQGMSTLVLTKDIGGQAILTPSIENYPGFESISGLEFAERVKEQAERFNAEFRYEEVKGIEAAESYYLVRSTMDEYETISVILAFGKTPRDLNVPGEAKLVGKGVSYCAVCDAPLYKGKRVAVVGIGDPALDATLMLCSIAERVYLISRSSALIGHEDLMGSCSNARNVELLLRANVLEIVGDNRVKGIRVKDAQGIKDIEVDGVFIELGYIARTEWLKGLVELNEKGEIVVNKNQETSRAGIFAAGDVTDTQFKQLVISAGEGAKAGLAAYNYVQRLKGKPVVRSDWKTLLSSK</sequence>
<dbReference type="Proteomes" id="UP000236248">
    <property type="component" value="Chromosome NCAV"/>
</dbReference>
<dbReference type="EC" id="1.8.1.9" evidence="4"/>
<dbReference type="EMBL" id="LT981265">
    <property type="protein sequence ID" value="SPC33282.1"/>
    <property type="molecule type" value="Genomic_DNA"/>
</dbReference>
<evidence type="ECO:0000259" key="3">
    <source>
        <dbReference type="Pfam" id="PF07992"/>
    </source>
</evidence>